<feature type="compositionally biased region" description="Basic and acidic residues" evidence="1">
    <location>
        <begin position="533"/>
        <end position="545"/>
    </location>
</feature>
<dbReference type="AlphaFoldDB" id="A0A2S9YEV0"/>
<reference evidence="2 3" key="1">
    <citation type="submission" date="2018-03" db="EMBL/GenBank/DDBJ databases">
        <title>Draft Genome Sequences of the Obligatory Marine Myxobacteria Enhygromyxa salina SWB005.</title>
        <authorList>
            <person name="Poehlein A."/>
            <person name="Moghaddam J.A."/>
            <person name="Harms H."/>
            <person name="Alanjari M."/>
            <person name="Koenig G.M."/>
            <person name="Daniel R."/>
            <person name="Schaeberle T.F."/>
        </authorList>
    </citation>
    <scope>NUCLEOTIDE SEQUENCE [LARGE SCALE GENOMIC DNA]</scope>
    <source>
        <strain evidence="2 3">SWB005</strain>
    </source>
</reference>
<evidence type="ECO:0000256" key="1">
    <source>
        <dbReference type="SAM" id="MobiDB-lite"/>
    </source>
</evidence>
<dbReference type="Proteomes" id="UP000237968">
    <property type="component" value="Unassembled WGS sequence"/>
</dbReference>
<evidence type="ECO:0000313" key="2">
    <source>
        <dbReference type="EMBL" id="PRQ03562.1"/>
    </source>
</evidence>
<gene>
    <name evidence="2" type="ORF">ENSA5_14360</name>
</gene>
<feature type="region of interest" description="Disordered" evidence="1">
    <location>
        <begin position="11"/>
        <end position="45"/>
    </location>
</feature>
<feature type="compositionally biased region" description="Low complexity" evidence="1">
    <location>
        <begin position="416"/>
        <end position="428"/>
    </location>
</feature>
<feature type="region of interest" description="Disordered" evidence="1">
    <location>
        <begin position="403"/>
        <end position="567"/>
    </location>
</feature>
<proteinExistence type="predicted"/>
<feature type="compositionally biased region" description="Basic residues" evidence="1">
    <location>
        <begin position="463"/>
        <end position="475"/>
    </location>
</feature>
<protein>
    <submittedName>
        <fullName evidence="2">Uncharacterized protein</fullName>
    </submittedName>
</protein>
<name>A0A2S9YEV0_9BACT</name>
<evidence type="ECO:0000313" key="3">
    <source>
        <dbReference type="Proteomes" id="UP000237968"/>
    </source>
</evidence>
<comment type="caution">
    <text evidence="2">The sequence shown here is derived from an EMBL/GenBank/DDBJ whole genome shotgun (WGS) entry which is preliminary data.</text>
</comment>
<sequence length="567" mass="60360">MPRRIAPRLAGEGGELAVVGGPESRSSGSAHGQQEVRSRTVASPSGVQKALGAVAGLWSAALRWCFSGGDSPQPDLLRPFRALIVPRKIGPRLAGEGGELAGPPAAFSCAHRSAKNGPVFGWRGSSRPLVGRSRGRRGARTGSRRSGRGPSPLHLGCRGLLVLRLGCGRRCLDGAFRAAIVLDRTSCGLFVRSSCRGRLPRGGLARVVVIRLGCCGSMWAQSVGSAGWSTTWSTGRAKGSGGRGPTLASAGWSTWATGAGRRGLEAGADVSFSQLFHVEHCGPGRSSDRGLTLALARGSMWNTEDRGEKVRASAVRGPARCSTWNAGGRGEGVCSLRSCQVFHVERRGRGAGRLQSEALQGVPRGTLRAGVRGLRDSEVRHIWNPWATTSSRLALAVRSASRPMSHAKAEAPQRLRASSSVTSVASPPRGHPSPNDERTQRRQEVRSRTIAARKAPSKPSRLQPRRSTKSLLHSRWRGDGPRADLLPPVRAARRPRRSSPTTARCPPRTPGSTAPPSQTHSPSRAHSSPSGEAHPRDPIEAHEPLRAPTRAMTRRRQSEAEQFFAAP</sequence>
<feature type="compositionally biased region" description="Basic and acidic residues" evidence="1">
    <location>
        <begin position="434"/>
        <end position="447"/>
    </location>
</feature>
<feature type="region of interest" description="Disordered" evidence="1">
    <location>
        <begin position="126"/>
        <end position="150"/>
    </location>
</feature>
<accession>A0A2S9YEV0</accession>
<dbReference type="EMBL" id="PVNK01000077">
    <property type="protein sequence ID" value="PRQ03562.1"/>
    <property type="molecule type" value="Genomic_DNA"/>
</dbReference>
<organism evidence="2 3">
    <name type="scientific">Enhygromyxa salina</name>
    <dbReference type="NCBI Taxonomy" id="215803"/>
    <lineage>
        <taxon>Bacteria</taxon>
        <taxon>Pseudomonadati</taxon>
        <taxon>Myxococcota</taxon>
        <taxon>Polyangia</taxon>
        <taxon>Nannocystales</taxon>
        <taxon>Nannocystaceae</taxon>
        <taxon>Enhygromyxa</taxon>
    </lineage>
</organism>
<keyword evidence="3" id="KW-1185">Reference proteome</keyword>
<feature type="compositionally biased region" description="Basic residues" evidence="1">
    <location>
        <begin position="133"/>
        <end position="147"/>
    </location>
</feature>
<feature type="compositionally biased region" description="Polar residues" evidence="1">
    <location>
        <begin position="511"/>
        <end position="530"/>
    </location>
</feature>